<dbReference type="Pfam" id="PF02779">
    <property type="entry name" value="Transket_pyr"/>
    <property type="match status" value="1"/>
</dbReference>
<organism evidence="12 13">
    <name type="scientific">Chlamydia suis</name>
    <dbReference type="NCBI Taxonomy" id="83559"/>
    <lineage>
        <taxon>Bacteria</taxon>
        <taxon>Pseudomonadati</taxon>
        <taxon>Chlamydiota</taxon>
        <taxon>Chlamydiia</taxon>
        <taxon>Chlamydiales</taxon>
        <taxon>Chlamydiaceae</taxon>
        <taxon>Chlamydia/Chlamydophila group</taxon>
        <taxon>Chlamydia</taxon>
    </lineage>
</organism>
<evidence type="ECO:0000259" key="11">
    <source>
        <dbReference type="SMART" id="SM00861"/>
    </source>
</evidence>
<dbReference type="PANTHER" id="PTHR43522:SF2">
    <property type="entry name" value="TRANSKETOLASE 1-RELATED"/>
    <property type="match status" value="1"/>
</dbReference>
<dbReference type="SMART" id="SM00861">
    <property type="entry name" value="Transket_pyr"/>
    <property type="match status" value="1"/>
</dbReference>
<comment type="cofactor">
    <cofactor evidence="2">
        <name>thiamine diphosphate</name>
        <dbReference type="ChEBI" id="CHEBI:58937"/>
    </cofactor>
</comment>
<sequence length="667" mass="73264">MAGNSELDIDILEKIAGTIKQLSIESIQKAASGHPGMPLGCAELAAYLYGCVLRYNAKDSRWMNRDRFVLSAGHGSALLYSCLHLAGFNVGLEDLQQFRQLHSQTPGHPEFRETDGVEATTGPLGQGIGNAIGMALSLKMLGARFNQPSLSIFDAKVYCLAGDGCFMEGVSHEVCSFAGSLGLDNLVLIYDYNEIILDGALRDVSIEDTRQRFQAYGWDVFETNGHDFESLHQVFSRVKKEQQKPTLIIARTIIGHGSPKEGTNKAHGSPLGEDGVAQTKKFWHLPEEKFFVPSAVKIFFAAKQQEGKRLQEEWQERVRVWSKQFPELHQEYLKLFNHERSNQEIEDLLNLIDMPESIAGRAASNKVIQVLAENIPALIGGSADLSSSDGTWIAKEEAISAAHFQGRNIRYGVREFGMGTIMNGLAYSQVFRPFGGTFLVFSDYLRAAIRLAALAKLPVIYQFTHDSIFVGEDGPTHQPIEQIMSLRAIPGLRVVRPADAHEIKGAWLAALANSGPTALILSRQNLPTLKETKRSFREGVGRGAYVLIKEEGDRPDYTLCASGSEVHLAVEVAQSLLALDKRVRVVSFPCWELFERQDAEYRKSVIGGDLGLRVSIEAGSALGWYKYIGSNGLAIAMDGFGMSGAPHEVAEACGFTVDGIVQRILSV</sequence>
<evidence type="ECO:0000256" key="4">
    <source>
        <dbReference type="ARBA" id="ARBA00013152"/>
    </source>
</evidence>
<dbReference type="Pfam" id="PF00456">
    <property type="entry name" value="Transketolase_N"/>
    <property type="match status" value="1"/>
</dbReference>
<dbReference type="InterPro" id="IPR005478">
    <property type="entry name" value="Transketolase_bac-like"/>
</dbReference>
<dbReference type="GO" id="GO:0004802">
    <property type="term" value="F:transketolase activity"/>
    <property type="evidence" value="ECO:0007669"/>
    <property type="project" value="UniProtKB-EC"/>
</dbReference>
<dbReference type="Proteomes" id="UP000512184">
    <property type="component" value="Chromosome"/>
</dbReference>
<evidence type="ECO:0000256" key="8">
    <source>
        <dbReference type="ARBA" id="ARBA00023052"/>
    </source>
</evidence>
<evidence type="ECO:0000256" key="9">
    <source>
        <dbReference type="ARBA" id="ARBA00049473"/>
    </source>
</evidence>
<dbReference type="CDD" id="cd07033">
    <property type="entry name" value="TPP_PYR_DXS_TK_like"/>
    <property type="match status" value="1"/>
</dbReference>
<keyword evidence="5 12" id="KW-0808">Transferase</keyword>
<gene>
    <name evidence="12" type="primary">tktB</name>
    <name evidence="12" type="ORF">Chls_152</name>
</gene>
<proteinExistence type="inferred from homology"/>
<dbReference type="EMBL" id="CP035278">
    <property type="protein sequence ID" value="QHP83027.1"/>
    <property type="molecule type" value="Genomic_DNA"/>
</dbReference>
<evidence type="ECO:0000256" key="1">
    <source>
        <dbReference type="ARBA" id="ARBA00001946"/>
    </source>
</evidence>
<dbReference type="InterPro" id="IPR029061">
    <property type="entry name" value="THDP-binding"/>
</dbReference>
<keyword evidence="13" id="KW-1185">Reference proteome</keyword>
<evidence type="ECO:0000256" key="6">
    <source>
        <dbReference type="ARBA" id="ARBA00022723"/>
    </source>
</evidence>
<name>A0ABX6ISX9_9CHLA</name>
<feature type="domain" description="Transketolase-like pyrimidine-binding" evidence="11">
    <location>
        <begin position="358"/>
        <end position="528"/>
    </location>
</feature>
<dbReference type="Gene3D" id="3.40.50.920">
    <property type="match status" value="1"/>
</dbReference>
<dbReference type="CDD" id="cd02012">
    <property type="entry name" value="TPP_TK"/>
    <property type="match status" value="1"/>
</dbReference>
<evidence type="ECO:0000256" key="3">
    <source>
        <dbReference type="ARBA" id="ARBA00007131"/>
    </source>
</evidence>
<dbReference type="InterPro" id="IPR005475">
    <property type="entry name" value="Transketolase-like_Pyr-bd"/>
</dbReference>
<dbReference type="NCBIfam" id="TIGR00232">
    <property type="entry name" value="tktlase_bact"/>
    <property type="match status" value="1"/>
</dbReference>
<comment type="similarity">
    <text evidence="3">Belongs to the transketolase family.</text>
</comment>
<evidence type="ECO:0000256" key="7">
    <source>
        <dbReference type="ARBA" id="ARBA00022842"/>
    </source>
</evidence>
<evidence type="ECO:0000256" key="10">
    <source>
        <dbReference type="NCBIfam" id="TIGR00232"/>
    </source>
</evidence>
<evidence type="ECO:0000313" key="12">
    <source>
        <dbReference type="EMBL" id="QHP83027.1"/>
    </source>
</evidence>
<dbReference type="InterPro" id="IPR033247">
    <property type="entry name" value="Transketolase_fam"/>
</dbReference>
<keyword evidence="6" id="KW-0479">Metal-binding</keyword>
<evidence type="ECO:0000256" key="5">
    <source>
        <dbReference type="ARBA" id="ARBA00022679"/>
    </source>
</evidence>
<dbReference type="InterPro" id="IPR005474">
    <property type="entry name" value="Transketolase_N"/>
</dbReference>
<reference evidence="12" key="1">
    <citation type="submission" date="2019-01" db="EMBL/GenBank/DDBJ databases">
        <title>Whole genome sequencing and annotation enables comparative genome analysis that reveals unique features of the Chlamydia suis R19 Genome.</title>
        <authorList>
            <person name="Dimond Z.E."/>
        </authorList>
    </citation>
    <scope>NUCLEOTIDE SEQUENCE [LARGE SCALE GENOMIC DNA]</scope>
    <source>
        <strain evidence="12">R19</strain>
    </source>
</reference>
<dbReference type="InterPro" id="IPR009014">
    <property type="entry name" value="Transketo_C/PFOR_II"/>
</dbReference>
<dbReference type="SUPFAM" id="SSF52518">
    <property type="entry name" value="Thiamin diphosphate-binding fold (THDP-binding)"/>
    <property type="match status" value="2"/>
</dbReference>
<dbReference type="RefSeq" id="WP_010232728.1">
    <property type="nucleotide sequence ID" value="NZ_CP035278.1"/>
</dbReference>
<keyword evidence="7" id="KW-0460">Magnesium</keyword>
<accession>A0ABX6ISX9</accession>
<dbReference type="SUPFAM" id="SSF52922">
    <property type="entry name" value="TK C-terminal domain-like"/>
    <property type="match status" value="1"/>
</dbReference>
<dbReference type="Pfam" id="PF22613">
    <property type="entry name" value="Transketolase_C_1"/>
    <property type="match status" value="1"/>
</dbReference>
<evidence type="ECO:0000313" key="13">
    <source>
        <dbReference type="Proteomes" id="UP000512184"/>
    </source>
</evidence>
<evidence type="ECO:0000256" key="2">
    <source>
        <dbReference type="ARBA" id="ARBA00001964"/>
    </source>
</evidence>
<keyword evidence="8" id="KW-0786">Thiamine pyrophosphate</keyword>
<dbReference type="Gene3D" id="3.40.50.970">
    <property type="match status" value="2"/>
</dbReference>
<comment type="catalytic activity">
    <reaction evidence="9">
        <text>D-sedoheptulose 7-phosphate + D-glyceraldehyde 3-phosphate = aldehydo-D-ribose 5-phosphate + D-xylulose 5-phosphate</text>
        <dbReference type="Rhea" id="RHEA:10508"/>
        <dbReference type="ChEBI" id="CHEBI:57483"/>
        <dbReference type="ChEBI" id="CHEBI:57737"/>
        <dbReference type="ChEBI" id="CHEBI:58273"/>
        <dbReference type="ChEBI" id="CHEBI:59776"/>
        <dbReference type="EC" id="2.2.1.1"/>
    </reaction>
</comment>
<dbReference type="EC" id="2.2.1.1" evidence="4 10"/>
<comment type="cofactor">
    <cofactor evidence="1">
        <name>Mg(2+)</name>
        <dbReference type="ChEBI" id="CHEBI:18420"/>
    </cofactor>
</comment>
<dbReference type="InterPro" id="IPR055152">
    <property type="entry name" value="Transketolase-like_C_2"/>
</dbReference>
<dbReference type="PANTHER" id="PTHR43522">
    <property type="entry name" value="TRANSKETOLASE"/>
    <property type="match status" value="1"/>
</dbReference>
<protein>
    <recommendedName>
        <fullName evidence="4 10">Transketolase</fullName>
        <ecNumber evidence="4 10">2.2.1.1</ecNumber>
    </recommendedName>
</protein>